<reference evidence="2 3" key="1">
    <citation type="submission" date="2016-10" db="EMBL/GenBank/DDBJ databases">
        <authorList>
            <person name="de Groot N.N."/>
        </authorList>
    </citation>
    <scope>NUCLEOTIDE SEQUENCE [LARGE SCALE GENOMIC DNA]</scope>
    <source>
        <strain evidence="2 3">HL3</strain>
    </source>
</reference>
<dbReference type="EMBL" id="FOMJ01000015">
    <property type="protein sequence ID" value="SFD95072.1"/>
    <property type="molecule type" value="Genomic_DNA"/>
</dbReference>
<gene>
    <name evidence="2" type="ORF">SAMN05660831_02669</name>
</gene>
<evidence type="ECO:0000313" key="3">
    <source>
        <dbReference type="Proteomes" id="UP000198611"/>
    </source>
</evidence>
<feature type="region of interest" description="Disordered" evidence="1">
    <location>
        <begin position="60"/>
        <end position="79"/>
    </location>
</feature>
<evidence type="ECO:0000256" key="1">
    <source>
        <dbReference type="SAM" id="MobiDB-lite"/>
    </source>
</evidence>
<proteinExistence type="predicted"/>
<evidence type="ECO:0000313" key="2">
    <source>
        <dbReference type="EMBL" id="SFD95072.1"/>
    </source>
</evidence>
<organism evidence="2 3">
    <name type="scientific">Thiohalospira halophila DSM 15071</name>
    <dbReference type="NCBI Taxonomy" id="1123397"/>
    <lineage>
        <taxon>Bacteria</taxon>
        <taxon>Pseudomonadati</taxon>
        <taxon>Pseudomonadota</taxon>
        <taxon>Gammaproteobacteria</taxon>
        <taxon>Thiohalospirales</taxon>
        <taxon>Thiohalospiraceae</taxon>
        <taxon>Thiohalospira</taxon>
    </lineage>
</organism>
<dbReference type="AlphaFoldDB" id="A0A1I1WJ16"/>
<dbReference type="Proteomes" id="UP000198611">
    <property type="component" value="Unassembled WGS sequence"/>
</dbReference>
<sequence length="106" mass="11265">MDPLWEMFLTLADAPTIPFGRGDLAKLTLHAEDQKGGGDDPDAHPGIALPHPLDCIRGDIHPLSHGTHRDPAPPPRPGNVLAKCTQCTLGRRVEALVGAGSASHWL</sequence>
<accession>A0A1I1WJ16</accession>
<feature type="compositionally biased region" description="Basic and acidic residues" evidence="1">
    <location>
        <begin position="60"/>
        <end position="71"/>
    </location>
</feature>
<keyword evidence="3" id="KW-1185">Reference proteome</keyword>
<name>A0A1I1WJ16_9GAMM</name>
<protein>
    <submittedName>
        <fullName evidence="2">Uncharacterized protein</fullName>
    </submittedName>
</protein>
<dbReference type="RefSeq" id="WP_159433099.1">
    <property type="nucleotide sequence ID" value="NZ_FOMJ01000015.1"/>
</dbReference>